<feature type="binding site" evidence="5">
    <location>
        <position position="145"/>
    </location>
    <ligand>
        <name>S-adenosyl-L-methionine</name>
        <dbReference type="ChEBI" id="CHEBI:59789"/>
    </ligand>
</feature>
<evidence type="ECO:0000256" key="3">
    <source>
        <dbReference type="ARBA" id="ARBA00022691"/>
    </source>
</evidence>
<dbReference type="NCBIfam" id="TIGR00536">
    <property type="entry name" value="hemK_fam"/>
    <property type="match status" value="1"/>
</dbReference>
<keyword evidence="9" id="KW-1185">Reference proteome</keyword>
<dbReference type="Pfam" id="PF05175">
    <property type="entry name" value="MTS"/>
    <property type="match status" value="1"/>
</dbReference>
<dbReference type="PROSITE" id="PS00092">
    <property type="entry name" value="N6_MTASE"/>
    <property type="match status" value="1"/>
</dbReference>
<feature type="binding site" evidence="5">
    <location>
        <begin position="122"/>
        <end position="126"/>
    </location>
    <ligand>
        <name>S-adenosyl-L-methionine</name>
        <dbReference type="ChEBI" id="CHEBI:59789"/>
    </ligand>
</feature>
<dbReference type="Gene3D" id="3.40.50.150">
    <property type="entry name" value="Vaccinia Virus protein VP39"/>
    <property type="match status" value="1"/>
</dbReference>
<dbReference type="AlphaFoldDB" id="A0A4R6TT27"/>
<proteinExistence type="inferred from homology"/>
<dbReference type="InterPro" id="IPR050320">
    <property type="entry name" value="N5-glutamine_MTase"/>
</dbReference>
<dbReference type="PANTHER" id="PTHR18895:SF74">
    <property type="entry name" value="MTRF1L RELEASE FACTOR GLUTAMINE METHYLTRANSFERASE"/>
    <property type="match status" value="1"/>
</dbReference>
<dbReference type="GO" id="GO:0102559">
    <property type="term" value="F:peptide chain release factor N(5)-glutamine methyltransferase activity"/>
    <property type="evidence" value="ECO:0007669"/>
    <property type="project" value="UniProtKB-EC"/>
</dbReference>
<dbReference type="InterPro" id="IPR004556">
    <property type="entry name" value="HemK-like"/>
</dbReference>
<dbReference type="InterPro" id="IPR007848">
    <property type="entry name" value="Small_mtfrase_dom"/>
</dbReference>
<comment type="caution">
    <text evidence="8">The sequence shown here is derived from an EMBL/GenBank/DDBJ whole genome shotgun (WGS) entry which is preliminary data.</text>
</comment>
<feature type="domain" description="Release factor glutamine methyltransferase N-terminal" evidence="7">
    <location>
        <begin position="25"/>
        <end position="76"/>
    </location>
</feature>
<protein>
    <recommendedName>
        <fullName evidence="5">Release factor glutamine methyltransferase</fullName>
        <shortName evidence="5">RF MTase</shortName>
        <ecNumber evidence="5">2.1.1.297</ecNumber>
    </recommendedName>
    <alternativeName>
        <fullName evidence="5">N5-glutamine methyltransferase PrmC</fullName>
    </alternativeName>
    <alternativeName>
        <fullName evidence="5">Protein-(glutamine-N5) MTase PrmC</fullName>
    </alternativeName>
    <alternativeName>
        <fullName evidence="5">Protein-glutamine N-methyltransferase PrmC</fullName>
    </alternativeName>
</protein>
<evidence type="ECO:0000256" key="4">
    <source>
        <dbReference type="ARBA" id="ARBA00048391"/>
    </source>
</evidence>
<keyword evidence="1 5" id="KW-0489">Methyltransferase</keyword>
<feature type="binding site" evidence="5">
    <location>
        <begin position="188"/>
        <end position="191"/>
    </location>
    <ligand>
        <name>substrate</name>
    </ligand>
</feature>
<comment type="function">
    <text evidence="5">Methylates the class 1 translation termination release factors RF1/PrfA and RF2/PrfB on the glutamine residue of the universally conserved GGQ motif.</text>
</comment>
<reference evidence="8 9" key="1">
    <citation type="submission" date="2019-03" db="EMBL/GenBank/DDBJ databases">
        <title>Genomic Encyclopedia of Archaeal and Bacterial Type Strains, Phase II (KMG-II): from individual species to whole genera.</title>
        <authorList>
            <person name="Goeker M."/>
        </authorList>
    </citation>
    <scope>NUCLEOTIDE SEQUENCE [LARGE SCALE GENOMIC DNA]</scope>
    <source>
        <strain evidence="8 9">DSM 18435</strain>
    </source>
</reference>
<dbReference type="HAMAP" id="MF_02126">
    <property type="entry name" value="RF_methyltr_PrmC"/>
    <property type="match status" value="1"/>
</dbReference>
<dbReference type="EC" id="2.1.1.297" evidence="5"/>
<dbReference type="EMBL" id="SNYI01000002">
    <property type="protein sequence ID" value="TDQ31640.1"/>
    <property type="molecule type" value="Genomic_DNA"/>
</dbReference>
<comment type="similarity">
    <text evidence="5">Belongs to the protein N5-glutamine methyltransferase family. PrmC subfamily.</text>
</comment>
<evidence type="ECO:0000256" key="5">
    <source>
        <dbReference type="HAMAP-Rule" id="MF_02126"/>
    </source>
</evidence>
<name>A0A4R6TT27_9FLAO</name>
<dbReference type="Gene3D" id="1.10.8.10">
    <property type="entry name" value="DNA helicase RuvA subunit, C-terminal domain"/>
    <property type="match status" value="1"/>
</dbReference>
<accession>A0A4R6TT27</accession>
<evidence type="ECO:0000313" key="8">
    <source>
        <dbReference type="EMBL" id="TDQ31640.1"/>
    </source>
</evidence>
<dbReference type="InterPro" id="IPR029063">
    <property type="entry name" value="SAM-dependent_MTases_sf"/>
</dbReference>
<keyword evidence="2 5" id="KW-0808">Transferase</keyword>
<gene>
    <name evidence="5" type="primary">prmC</name>
    <name evidence="8" type="ORF">CLV82_2349</name>
</gene>
<comment type="caution">
    <text evidence="5">Lacks conserved residue(s) required for the propagation of feature annotation.</text>
</comment>
<dbReference type="PANTHER" id="PTHR18895">
    <property type="entry name" value="HEMK METHYLTRANSFERASE"/>
    <property type="match status" value="1"/>
</dbReference>
<organism evidence="8 9">
    <name type="scientific">Zeaxanthinibacter enoshimensis</name>
    <dbReference type="NCBI Taxonomy" id="392009"/>
    <lineage>
        <taxon>Bacteria</taxon>
        <taxon>Pseudomonadati</taxon>
        <taxon>Bacteroidota</taxon>
        <taxon>Flavobacteriia</taxon>
        <taxon>Flavobacteriales</taxon>
        <taxon>Flavobacteriaceae</taxon>
        <taxon>Zeaxanthinibacter</taxon>
    </lineage>
</organism>
<evidence type="ECO:0000259" key="6">
    <source>
        <dbReference type="Pfam" id="PF05175"/>
    </source>
</evidence>
<dbReference type="OrthoDB" id="9800643at2"/>
<dbReference type="GO" id="GO:0032259">
    <property type="term" value="P:methylation"/>
    <property type="evidence" value="ECO:0007669"/>
    <property type="project" value="UniProtKB-KW"/>
</dbReference>
<evidence type="ECO:0000256" key="1">
    <source>
        <dbReference type="ARBA" id="ARBA00022603"/>
    </source>
</evidence>
<dbReference type="Proteomes" id="UP000295468">
    <property type="component" value="Unassembled WGS sequence"/>
</dbReference>
<feature type="binding site" evidence="5">
    <location>
        <position position="188"/>
    </location>
    <ligand>
        <name>S-adenosyl-L-methionine</name>
        <dbReference type="ChEBI" id="CHEBI:59789"/>
    </ligand>
</feature>
<dbReference type="GO" id="GO:0003676">
    <property type="term" value="F:nucleic acid binding"/>
    <property type="evidence" value="ECO:0007669"/>
    <property type="project" value="InterPro"/>
</dbReference>
<dbReference type="InterPro" id="IPR002052">
    <property type="entry name" value="DNA_methylase_N6_adenine_CS"/>
</dbReference>
<feature type="domain" description="Methyltransferase small" evidence="6">
    <location>
        <begin position="114"/>
        <end position="197"/>
    </location>
</feature>
<evidence type="ECO:0000256" key="2">
    <source>
        <dbReference type="ARBA" id="ARBA00022679"/>
    </source>
</evidence>
<dbReference type="InterPro" id="IPR040758">
    <property type="entry name" value="PrmC_N"/>
</dbReference>
<comment type="catalytic activity">
    <reaction evidence="4 5">
        <text>L-glutaminyl-[peptide chain release factor] + S-adenosyl-L-methionine = N(5)-methyl-L-glutaminyl-[peptide chain release factor] + S-adenosyl-L-homocysteine + H(+)</text>
        <dbReference type="Rhea" id="RHEA:42896"/>
        <dbReference type="Rhea" id="RHEA-COMP:10271"/>
        <dbReference type="Rhea" id="RHEA-COMP:10272"/>
        <dbReference type="ChEBI" id="CHEBI:15378"/>
        <dbReference type="ChEBI" id="CHEBI:30011"/>
        <dbReference type="ChEBI" id="CHEBI:57856"/>
        <dbReference type="ChEBI" id="CHEBI:59789"/>
        <dbReference type="ChEBI" id="CHEBI:61891"/>
        <dbReference type="EC" id="2.1.1.297"/>
    </reaction>
</comment>
<evidence type="ECO:0000259" key="7">
    <source>
        <dbReference type="Pfam" id="PF17827"/>
    </source>
</evidence>
<dbReference type="InterPro" id="IPR019874">
    <property type="entry name" value="RF_methyltr_PrmC"/>
</dbReference>
<evidence type="ECO:0000313" key="9">
    <source>
        <dbReference type="Proteomes" id="UP000295468"/>
    </source>
</evidence>
<dbReference type="NCBIfam" id="TIGR03534">
    <property type="entry name" value="RF_mod_PrmC"/>
    <property type="match status" value="1"/>
</dbReference>
<dbReference type="Pfam" id="PF17827">
    <property type="entry name" value="PrmC_N"/>
    <property type="match status" value="1"/>
</dbReference>
<sequence length="283" mass="32219">MLLKSIKDIYHKELDGIYPREEVSAFFSLLTEHYLGLERFTLVMKPDLLISKEEEAPLFMALSKLKEEFPVQYITGKAHFMDLELTVNEYTLVPRPETGELVQWILEDSHKAEAALRILDIGTGSGCIAIALSHRLQSASVTAVDISAVALEIAQQNARAHGCNINFEQLNILEEQPEGQPWDVIVSNPPYVRESEQEGMPVNVKKYEPHHALFVPDEDPLKFYRKITELAAAHLKEGGRLYFEINEALGDAMTELLRTHEFSEIQLRKDIFGKDRFIKGIKK</sequence>
<dbReference type="RefSeq" id="WP_133644446.1">
    <property type="nucleotide sequence ID" value="NZ_SNYI01000002.1"/>
</dbReference>
<dbReference type="SUPFAM" id="SSF53335">
    <property type="entry name" value="S-adenosyl-L-methionine-dependent methyltransferases"/>
    <property type="match status" value="1"/>
</dbReference>
<dbReference type="CDD" id="cd02440">
    <property type="entry name" value="AdoMet_MTases"/>
    <property type="match status" value="1"/>
</dbReference>
<keyword evidence="3 5" id="KW-0949">S-adenosyl-L-methionine</keyword>